<comment type="similarity">
    <text evidence="6">Belongs to the DEAD box helicase family.</text>
</comment>
<dbReference type="VEuPathDB" id="PiroplasmaDB:TpMuguga_04g00774"/>
<dbReference type="GO" id="GO:0016787">
    <property type="term" value="F:hydrolase activity"/>
    <property type="evidence" value="ECO:0007669"/>
    <property type="project" value="UniProtKB-KW"/>
</dbReference>
<feature type="compositionally biased region" description="Basic residues" evidence="8">
    <location>
        <begin position="528"/>
        <end position="543"/>
    </location>
</feature>
<evidence type="ECO:0000256" key="3">
    <source>
        <dbReference type="ARBA" id="ARBA00022806"/>
    </source>
</evidence>
<keyword evidence="4 6" id="KW-0067">ATP-binding</keyword>
<dbReference type="GO" id="GO:0005524">
    <property type="term" value="F:ATP binding"/>
    <property type="evidence" value="ECO:0007669"/>
    <property type="project" value="UniProtKB-KW"/>
</dbReference>
<dbReference type="GO" id="GO:0003724">
    <property type="term" value="F:RNA helicase activity"/>
    <property type="evidence" value="ECO:0007669"/>
    <property type="project" value="InterPro"/>
</dbReference>
<dbReference type="PANTHER" id="PTHR47959:SF1">
    <property type="entry name" value="ATP-DEPENDENT RNA HELICASE DBPA"/>
    <property type="match status" value="1"/>
</dbReference>
<accession>Q4N3J9</accession>
<dbReference type="InterPro" id="IPR014014">
    <property type="entry name" value="RNA_helicase_DEAD_Q_motif"/>
</dbReference>
<dbReference type="eggNOG" id="KOG0338">
    <property type="taxonomic scope" value="Eukaryota"/>
</dbReference>
<dbReference type="GO" id="GO:0003676">
    <property type="term" value="F:nucleic acid binding"/>
    <property type="evidence" value="ECO:0007669"/>
    <property type="project" value="InterPro"/>
</dbReference>
<dbReference type="Gene3D" id="3.40.50.300">
    <property type="entry name" value="P-loop containing nucleotide triphosphate hydrolases"/>
    <property type="match status" value="3"/>
</dbReference>
<keyword evidence="3 6" id="KW-0347">Helicase</keyword>
<keyword evidence="2 6" id="KW-0378">Hydrolase</keyword>
<gene>
    <name evidence="11" type="ordered locus">TP04_0774</name>
</gene>
<dbReference type="PROSITE" id="PS51195">
    <property type="entry name" value="Q_MOTIF"/>
    <property type="match status" value="1"/>
</dbReference>
<dbReference type="GO" id="GO:0005829">
    <property type="term" value="C:cytosol"/>
    <property type="evidence" value="ECO:0007669"/>
    <property type="project" value="TreeGrafter"/>
</dbReference>
<dbReference type="InterPro" id="IPR050079">
    <property type="entry name" value="DEAD_box_RNA_helicase"/>
</dbReference>
<dbReference type="InterPro" id="IPR014001">
    <property type="entry name" value="Helicase_ATP-bd"/>
</dbReference>
<evidence type="ECO:0000256" key="5">
    <source>
        <dbReference type="PROSITE-ProRule" id="PRU00552"/>
    </source>
</evidence>
<dbReference type="EMBL" id="AAGK01000004">
    <property type="protein sequence ID" value="EAN32127.1"/>
    <property type="molecule type" value="Genomic_DNA"/>
</dbReference>
<organism evidence="11 12">
    <name type="scientific">Theileria parva</name>
    <name type="common">East coast fever infection agent</name>
    <dbReference type="NCBI Taxonomy" id="5875"/>
    <lineage>
        <taxon>Eukaryota</taxon>
        <taxon>Sar</taxon>
        <taxon>Alveolata</taxon>
        <taxon>Apicomplexa</taxon>
        <taxon>Aconoidasida</taxon>
        <taxon>Piroplasmida</taxon>
        <taxon>Theileriidae</taxon>
        <taxon>Theileria</taxon>
    </lineage>
</organism>
<evidence type="ECO:0000256" key="1">
    <source>
        <dbReference type="ARBA" id="ARBA00022741"/>
    </source>
</evidence>
<feature type="compositionally biased region" description="Polar residues" evidence="8">
    <location>
        <begin position="50"/>
        <end position="64"/>
    </location>
</feature>
<feature type="compositionally biased region" description="Basic and acidic residues" evidence="8">
    <location>
        <begin position="37"/>
        <end position="49"/>
    </location>
</feature>
<dbReference type="InParanoid" id="Q4N3J9"/>
<keyword evidence="7" id="KW-0175">Coiled coil</keyword>
<dbReference type="AlphaFoldDB" id="Q4N3J9"/>
<evidence type="ECO:0000256" key="8">
    <source>
        <dbReference type="SAM" id="MobiDB-lite"/>
    </source>
</evidence>
<dbReference type="SUPFAM" id="SSF52540">
    <property type="entry name" value="P-loop containing nucleoside triphosphate hydrolases"/>
    <property type="match status" value="2"/>
</dbReference>
<dbReference type="KEGG" id="tpv:TP04_0774"/>
<evidence type="ECO:0000313" key="11">
    <source>
        <dbReference type="EMBL" id="EAN32127.1"/>
    </source>
</evidence>
<feature type="short sequence motif" description="Q motif" evidence="5">
    <location>
        <begin position="75"/>
        <end position="103"/>
    </location>
</feature>
<evidence type="ECO:0000259" key="10">
    <source>
        <dbReference type="PROSITE" id="PS51195"/>
    </source>
</evidence>
<dbReference type="PROSITE" id="PS51192">
    <property type="entry name" value="HELICASE_ATP_BIND_1"/>
    <property type="match status" value="1"/>
</dbReference>
<dbReference type="STRING" id="5875.Q4N3J9"/>
<dbReference type="PANTHER" id="PTHR47959">
    <property type="entry name" value="ATP-DEPENDENT RNA HELICASE RHLE-RELATED"/>
    <property type="match status" value="1"/>
</dbReference>
<evidence type="ECO:0000259" key="9">
    <source>
        <dbReference type="PROSITE" id="PS51192"/>
    </source>
</evidence>
<keyword evidence="1 6" id="KW-0547">Nucleotide-binding</keyword>
<feature type="region of interest" description="Disordered" evidence="8">
    <location>
        <begin position="496"/>
        <end position="543"/>
    </location>
</feature>
<dbReference type="OMA" id="KYANCTA"/>
<keyword evidence="12" id="KW-1185">Reference proteome</keyword>
<feature type="compositionally biased region" description="Basic and acidic residues" evidence="8">
    <location>
        <begin position="499"/>
        <end position="527"/>
    </location>
</feature>
<dbReference type="InterPro" id="IPR000629">
    <property type="entry name" value="RNA-helicase_DEAD-box_CS"/>
</dbReference>
<dbReference type="PROSITE" id="PS00039">
    <property type="entry name" value="DEAD_ATP_HELICASE"/>
    <property type="match status" value="1"/>
</dbReference>
<dbReference type="EC" id="3.6.1.-" evidence="11"/>
<feature type="domain" description="DEAD-box RNA helicase Q" evidence="10">
    <location>
        <begin position="75"/>
        <end position="103"/>
    </location>
</feature>
<evidence type="ECO:0000256" key="4">
    <source>
        <dbReference type="ARBA" id="ARBA00022840"/>
    </source>
</evidence>
<feature type="domain" description="Helicase ATP-binding" evidence="9">
    <location>
        <begin position="106"/>
        <end position="292"/>
    </location>
</feature>
<dbReference type="FunCoup" id="Q4N3J9">
    <property type="interactions" value="179"/>
</dbReference>
<dbReference type="SMART" id="SM00487">
    <property type="entry name" value="DEXDc"/>
    <property type="match status" value="1"/>
</dbReference>
<dbReference type="Pfam" id="PF00270">
    <property type="entry name" value="DEAD"/>
    <property type="match status" value="1"/>
</dbReference>
<name>Q4N3J9_THEPA</name>
<feature type="coiled-coil region" evidence="7">
    <location>
        <begin position="423"/>
        <end position="450"/>
    </location>
</feature>
<reference evidence="11 12" key="1">
    <citation type="journal article" date="2005" name="Science">
        <title>Genome sequence of Theileria parva, a bovine pathogen that transforms lymphocytes.</title>
        <authorList>
            <person name="Gardner M.J."/>
            <person name="Bishop R."/>
            <person name="Shah T."/>
            <person name="de Villiers E.P."/>
            <person name="Carlton J.M."/>
            <person name="Hall N."/>
            <person name="Ren Q."/>
            <person name="Paulsen I.T."/>
            <person name="Pain A."/>
            <person name="Berriman M."/>
            <person name="Wilson R.J.M."/>
            <person name="Sato S."/>
            <person name="Ralph S.A."/>
            <person name="Mann D.J."/>
            <person name="Xiong Z."/>
            <person name="Shallom S.J."/>
            <person name="Weidman J."/>
            <person name="Jiang L."/>
            <person name="Lynn J."/>
            <person name="Weaver B."/>
            <person name="Shoaibi A."/>
            <person name="Domingo A.R."/>
            <person name="Wasawo D."/>
            <person name="Crabtree J."/>
            <person name="Wortman J.R."/>
            <person name="Haas B."/>
            <person name="Angiuoli S.V."/>
            <person name="Creasy T.H."/>
            <person name="Lu C."/>
            <person name="Suh B."/>
            <person name="Silva J.C."/>
            <person name="Utterback T.R."/>
            <person name="Feldblyum T.V."/>
            <person name="Pertea M."/>
            <person name="Allen J."/>
            <person name="Nierman W.C."/>
            <person name="Taracha E.L.N."/>
            <person name="Salzberg S.L."/>
            <person name="White O.R."/>
            <person name="Fitzhugh H.A."/>
            <person name="Morzaria S."/>
            <person name="Venter J.C."/>
            <person name="Fraser C.M."/>
            <person name="Nene V."/>
        </authorList>
    </citation>
    <scope>NUCLEOTIDE SEQUENCE [LARGE SCALE GENOMIC DNA]</scope>
    <source>
        <strain evidence="11 12">Muguga</strain>
    </source>
</reference>
<evidence type="ECO:0000256" key="6">
    <source>
        <dbReference type="RuleBase" id="RU000492"/>
    </source>
</evidence>
<evidence type="ECO:0000313" key="12">
    <source>
        <dbReference type="Proteomes" id="UP000001949"/>
    </source>
</evidence>
<dbReference type="InterPro" id="IPR011545">
    <property type="entry name" value="DEAD/DEAH_box_helicase_dom"/>
</dbReference>
<dbReference type="InterPro" id="IPR027417">
    <property type="entry name" value="P-loop_NTPase"/>
</dbReference>
<sequence length="543" mass="62447">MDNNRDSDESSADDGELIVDAEEGFFDLFSEYHEKNVNKESNSVDKPNEDSNVTNHQIKPLNTDNKPKNNLLSNLNWSDFGLCRSILRAISEMGYQNPTIIQSKVIPLALEGKDLLVTAETGSGKTASFLIPTLQRLVVSGVLKQLTNEKQVQNSRFGTKALVILPTRELAAQCFNVFKLLSKYLSSKSILLTGGIPIKEQESRLRQFPESIICTPGRALDMLMNSSSINVENIEVVIMDEADKLLELGFRDECLQVLKYCNRNRQTMLFSATLTEETKELVSLSLVNPVYVKVDDPTKVSKTLEFEMLMIPKEEYREACALYLCTKYSKEKTILFFQTKRSAHRMFLIFNLLNMKCGELHGNLSQSKRFESVERYIHRVGRTARMGSHGKAITLYVDDQRSQVKLFLKKTSDIGAPLSKNKKKVTSATLNKYKTKIGELEEKIKELLLEESIEKDIRMCDATIKTHSERDPGITTFWQKFLEKILEKRKWFRSKKDKKMASKEEFEEANRKTQRMVDKEKKNEINKNKFKKIKRISKKKKRN</sequence>
<feature type="region of interest" description="Disordered" evidence="8">
    <location>
        <begin position="37"/>
        <end position="66"/>
    </location>
</feature>
<dbReference type="Proteomes" id="UP000001949">
    <property type="component" value="Unassembled WGS sequence"/>
</dbReference>
<evidence type="ECO:0000256" key="2">
    <source>
        <dbReference type="ARBA" id="ARBA00022801"/>
    </source>
</evidence>
<evidence type="ECO:0000256" key="7">
    <source>
        <dbReference type="SAM" id="Coils"/>
    </source>
</evidence>
<proteinExistence type="inferred from homology"/>
<protein>
    <submittedName>
        <fullName evidence="11">DEAD box RNA helicase, putative</fullName>
        <ecNumber evidence="11">3.6.1.-</ecNumber>
    </submittedName>
</protein>
<comment type="caution">
    <text evidence="11">The sequence shown here is derived from an EMBL/GenBank/DDBJ whole genome shotgun (WGS) entry which is preliminary data.</text>
</comment>